<sequence length="67" mass="7484">MWTHHLVHTLADESDGTDTVQKCSGTHERNKRLAVTFDAPASGQLLVLISGVRFSRKHYYMMRPGGA</sequence>
<evidence type="ECO:0000313" key="1">
    <source>
        <dbReference type="EMBL" id="APZ95286.1"/>
    </source>
</evidence>
<dbReference type="AlphaFoldDB" id="A0A1P8WMJ2"/>
<evidence type="ECO:0000313" key="2">
    <source>
        <dbReference type="Proteomes" id="UP000187735"/>
    </source>
</evidence>
<dbReference type="KEGG" id="fmr:Fuma_04942"/>
<name>A0A1P8WMJ2_9PLAN</name>
<proteinExistence type="predicted"/>
<reference evidence="1 2" key="1">
    <citation type="journal article" date="2016" name="Front. Microbiol.">
        <title>Fuerstia marisgermanicae gen. nov., sp. nov., an Unusual Member of the Phylum Planctomycetes from the German Wadden Sea.</title>
        <authorList>
            <person name="Kohn T."/>
            <person name="Heuer A."/>
            <person name="Jogler M."/>
            <person name="Vollmers J."/>
            <person name="Boedeker C."/>
            <person name="Bunk B."/>
            <person name="Rast P."/>
            <person name="Borchert D."/>
            <person name="Glockner I."/>
            <person name="Freese H.M."/>
            <person name="Klenk H.P."/>
            <person name="Overmann J."/>
            <person name="Kaster A.K."/>
            <person name="Rohde M."/>
            <person name="Wiegand S."/>
            <person name="Jogler C."/>
        </authorList>
    </citation>
    <scope>NUCLEOTIDE SEQUENCE [LARGE SCALE GENOMIC DNA]</scope>
    <source>
        <strain evidence="1 2">NH11</strain>
    </source>
</reference>
<dbReference type="RefSeq" id="WP_145944362.1">
    <property type="nucleotide sequence ID" value="NZ_CP017641.1"/>
</dbReference>
<organism evidence="1 2">
    <name type="scientific">Fuerstiella marisgermanici</name>
    <dbReference type="NCBI Taxonomy" id="1891926"/>
    <lineage>
        <taxon>Bacteria</taxon>
        <taxon>Pseudomonadati</taxon>
        <taxon>Planctomycetota</taxon>
        <taxon>Planctomycetia</taxon>
        <taxon>Planctomycetales</taxon>
        <taxon>Planctomycetaceae</taxon>
        <taxon>Fuerstiella</taxon>
    </lineage>
</organism>
<dbReference type="EMBL" id="CP017641">
    <property type="protein sequence ID" value="APZ95286.1"/>
    <property type="molecule type" value="Genomic_DNA"/>
</dbReference>
<protein>
    <submittedName>
        <fullName evidence="1">Uncharacterized protein</fullName>
    </submittedName>
</protein>
<dbReference type="STRING" id="1891926.Fuma_04942"/>
<dbReference type="Proteomes" id="UP000187735">
    <property type="component" value="Chromosome"/>
</dbReference>
<accession>A0A1P8WMJ2</accession>
<keyword evidence="2" id="KW-1185">Reference proteome</keyword>
<gene>
    <name evidence="1" type="ORF">Fuma_04942</name>
</gene>